<dbReference type="EC" id="1.8.3.2" evidence="10"/>
<dbReference type="InterPro" id="IPR042568">
    <property type="entry name" value="QSOX_FAD-bd_sf"/>
</dbReference>
<comment type="similarity">
    <text evidence="2 10">Belongs to the quiescin-sulfhydryl oxidase (QSOX) family.</text>
</comment>
<evidence type="ECO:0000256" key="3">
    <source>
        <dbReference type="ARBA" id="ARBA00022630"/>
    </source>
</evidence>
<dbReference type="CDD" id="cd02992">
    <property type="entry name" value="PDI_a_QSOX"/>
    <property type="match status" value="1"/>
</dbReference>
<dbReference type="InterPro" id="IPR017905">
    <property type="entry name" value="ERV/ALR_sulphydryl_oxidase"/>
</dbReference>
<dbReference type="InterPro" id="IPR036249">
    <property type="entry name" value="Thioredoxin-like_sf"/>
</dbReference>
<evidence type="ECO:0000256" key="5">
    <source>
        <dbReference type="ARBA" id="ARBA00022827"/>
    </source>
</evidence>
<dbReference type="InterPro" id="IPR039798">
    <property type="entry name" value="Sulfhydryl_oxidase"/>
</dbReference>
<evidence type="ECO:0000256" key="11">
    <source>
        <dbReference type="SAM" id="SignalP"/>
    </source>
</evidence>
<dbReference type="GO" id="GO:0006457">
    <property type="term" value="P:protein folding"/>
    <property type="evidence" value="ECO:0007669"/>
    <property type="project" value="TreeGrafter"/>
</dbReference>
<keyword evidence="7" id="KW-1015">Disulfide bond</keyword>
<evidence type="ECO:0000313" key="15">
    <source>
        <dbReference type="Proteomes" id="UP000625711"/>
    </source>
</evidence>
<evidence type="ECO:0000259" key="13">
    <source>
        <dbReference type="PROSITE" id="PS51352"/>
    </source>
</evidence>
<dbReference type="Pfam" id="PF04777">
    <property type="entry name" value="Evr1_Alr"/>
    <property type="match status" value="1"/>
</dbReference>
<evidence type="ECO:0000256" key="10">
    <source>
        <dbReference type="RuleBase" id="RU371123"/>
    </source>
</evidence>
<evidence type="ECO:0000256" key="1">
    <source>
        <dbReference type="ARBA" id="ARBA00001974"/>
    </source>
</evidence>
<evidence type="ECO:0000256" key="4">
    <source>
        <dbReference type="ARBA" id="ARBA00022729"/>
    </source>
</evidence>
<evidence type="ECO:0000256" key="8">
    <source>
        <dbReference type="ARBA" id="ARBA00023180"/>
    </source>
</evidence>
<proteinExistence type="inferred from homology"/>
<name>A0A834I881_RHYFE</name>
<dbReference type="Pfam" id="PF00085">
    <property type="entry name" value="Thioredoxin"/>
    <property type="match status" value="1"/>
</dbReference>
<evidence type="ECO:0000256" key="7">
    <source>
        <dbReference type="ARBA" id="ARBA00023157"/>
    </source>
</evidence>
<dbReference type="InterPro" id="IPR036774">
    <property type="entry name" value="ERV/ALR_sulphydryl_oxid_sf"/>
</dbReference>
<dbReference type="Proteomes" id="UP000625711">
    <property type="component" value="Unassembled WGS sequence"/>
</dbReference>
<keyword evidence="4 11" id="KW-0732">Signal</keyword>
<dbReference type="Gene3D" id="1.20.120.1960">
    <property type="entry name" value="QSOX sulfhydryl oxidase domain"/>
    <property type="match status" value="1"/>
</dbReference>
<dbReference type="GO" id="GO:0003756">
    <property type="term" value="F:protein disulfide isomerase activity"/>
    <property type="evidence" value="ECO:0007669"/>
    <property type="project" value="TreeGrafter"/>
</dbReference>
<gene>
    <name evidence="14" type="ORF">GWI33_014013</name>
</gene>
<evidence type="ECO:0000313" key="14">
    <source>
        <dbReference type="EMBL" id="KAF7273265.1"/>
    </source>
</evidence>
<dbReference type="SUPFAM" id="SSF52833">
    <property type="entry name" value="Thioredoxin-like"/>
    <property type="match status" value="1"/>
</dbReference>
<accession>A0A834I881</accession>
<comment type="catalytic activity">
    <reaction evidence="9 10">
        <text>2 R'C(R)SH + O2 = R'C(R)S-S(R)CR' + H2O2</text>
        <dbReference type="Rhea" id="RHEA:17357"/>
        <dbReference type="ChEBI" id="CHEBI:15379"/>
        <dbReference type="ChEBI" id="CHEBI:16240"/>
        <dbReference type="ChEBI" id="CHEBI:16520"/>
        <dbReference type="ChEBI" id="CHEBI:17412"/>
        <dbReference type="EC" id="1.8.3.2"/>
    </reaction>
</comment>
<dbReference type="Gene3D" id="3.40.30.10">
    <property type="entry name" value="Glutaredoxin"/>
    <property type="match status" value="2"/>
</dbReference>
<feature type="signal peptide" evidence="11">
    <location>
        <begin position="1"/>
        <end position="25"/>
    </location>
</feature>
<dbReference type="GO" id="GO:0000139">
    <property type="term" value="C:Golgi membrane"/>
    <property type="evidence" value="ECO:0007669"/>
    <property type="project" value="TreeGrafter"/>
</dbReference>
<dbReference type="InterPro" id="IPR013766">
    <property type="entry name" value="Thioredoxin_domain"/>
</dbReference>
<dbReference type="Gene3D" id="1.20.120.310">
    <property type="entry name" value="ERV/ALR sulfhydryl oxidase domain"/>
    <property type="match status" value="1"/>
</dbReference>
<dbReference type="InterPro" id="IPR040986">
    <property type="entry name" value="QSOX_FAD-bd_dom"/>
</dbReference>
<dbReference type="EMBL" id="JAACXV010013509">
    <property type="protein sequence ID" value="KAF7273265.1"/>
    <property type="molecule type" value="Genomic_DNA"/>
</dbReference>
<dbReference type="PANTHER" id="PTHR22897:SF8">
    <property type="entry name" value="SULFHYDRYL OXIDASE"/>
    <property type="match status" value="1"/>
</dbReference>
<feature type="domain" description="ERV/ALR sulfhydryl oxidase" evidence="12">
    <location>
        <begin position="413"/>
        <end position="518"/>
    </location>
</feature>
<comment type="cofactor">
    <cofactor evidence="1 10">
        <name>FAD</name>
        <dbReference type="ChEBI" id="CHEBI:57692"/>
    </cofactor>
</comment>
<keyword evidence="8" id="KW-0325">Glycoprotein</keyword>
<dbReference type="FunFam" id="1.20.120.310:FF:000001">
    <property type="entry name" value="Sulfhydryl oxidase"/>
    <property type="match status" value="1"/>
</dbReference>
<dbReference type="FunFam" id="3.40.30.10:FF:000073">
    <property type="entry name" value="Sulfhydryl oxidase"/>
    <property type="match status" value="1"/>
</dbReference>
<dbReference type="PANTHER" id="PTHR22897">
    <property type="entry name" value="QUIESCIN Q6-RELATED SULFHYDRYL OXIDASE"/>
    <property type="match status" value="1"/>
</dbReference>
<dbReference type="PROSITE" id="PS51352">
    <property type="entry name" value="THIOREDOXIN_2"/>
    <property type="match status" value="1"/>
</dbReference>
<sequence>MKDIKFYINFAIFLLLVLINQCNNASIGKYERFTGDQGLYSSKDDVEILTIDNFKEAITNSGKAWIVEFYNSWCGFCQKFAPSWKKFATDVKDWRDVVIVAAIDCSDDRNNPICREYEIMGYPTLRYFGEDFHESEKNYGSPMEKGVSAEDHKHDLLKKMISEQIQGRGQQFPNLLPYTASDVDDIFIKAASDVTNSIVILQEPGSLLGPEITMDLHRSSNIVTHYAFSNNTNLVTKLDAAKFPSVYLVNREKQFEHLSLYNTDKTSIIEVIKESLKHRHIELVLNQTSQGSSNTFEKKKDVNALIEKVKTMGDVVFQMDLETTLRYSLKREVGSSKYISGEKLEALKKYLHILTRYFPFGRAGKAFLNDVNNYVNSNSEVSGSEIAQMVAQAEREEANVFSTPKKWLGCQGSSDQYRRYPCGLWTMFHYLTVNVADYEQGIGGNNPRLALEAMHGYIKHFFGCAGCSSHFQEMAKRRELDKVSSFPDSILWLWMAHNEVNNRLSGDLSEDPEYPKIQFPSPTNCPSCRNADDTWNNSEGPTPKLSMQVWKDPITRPRRGYRRKLYRYKNDLLGKV</sequence>
<keyword evidence="15" id="KW-1185">Reference proteome</keyword>
<evidence type="ECO:0000256" key="9">
    <source>
        <dbReference type="ARBA" id="ARBA00048864"/>
    </source>
</evidence>
<dbReference type="FunFam" id="1.20.120.1960:FF:000001">
    <property type="entry name" value="Sulfhydryl oxidase"/>
    <property type="match status" value="1"/>
</dbReference>
<feature type="chain" id="PRO_5032683457" description="Sulfhydryl oxidase" evidence="11">
    <location>
        <begin position="26"/>
        <end position="576"/>
    </location>
</feature>
<evidence type="ECO:0000256" key="2">
    <source>
        <dbReference type="ARBA" id="ARBA00006041"/>
    </source>
</evidence>
<comment type="function">
    <text evidence="10">Catalyzes the oxidation of sulfhydryl groups in peptide and protein thiols to disulfides with the reduction of oxygen to hydrogen peroxide.</text>
</comment>
<evidence type="ECO:0000259" key="12">
    <source>
        <dbReference type="PROSITE" id="PS51324"/>
    </source>
</evidence>
<dbReference type="Pfam" id="PF18371">
    <property type="entry name" value="FAD_SOX"/>
    <property type="match status" value="1"/>
</dbReference>
<keyword evidence="3 10" id="KW-0285">Flavoprotein</keyword>
<dbReference type="InterPro" id="IPR041269">
    <property type="entry name" value="QSOX_Trx1"/>
</dbReference>
<feature type="domain" description="Thioredoxin" evidence="13">
    <location>
        <begin position="16"/>
        <end position="196"/>
    </location>
</feature>
<dbReference type="Pfam" id="PF18108">
    <property type="entry name" value="QSOX_Trx1"/>
    <property type="match status" value="1"/>
</dbReference>
<dbReference type="GO" id="GO:0005615">
    <property type="term" value="C:extracellular space"/>
    <property type="evidence" value="ECO:0007669"/>
    <property type="project" value="TreeGrafter"/>
</dbReference>
<dbReference type="SUPFAM" id="SSF69000">
    <property type="entry name" value="FAD-dependent thiol oxidase"/>
    <property type="match status" value="1"/>
</dbReference>
<dbReference type="AlphaFoldDB" id="A0A834I881"/>
<evidence type="ECO:0000256" key="6">
    <source>
        <dbReference type="ARBA" id="ARBA00023002"/>
    </source>
</evidence>
<organism evidence="14 15">
    <name type="scientific">Rhynchophorus ferrugineus</name>
    <name type="common">Red palm weevil</name>
    <name type="synonym">Curculio ferrugineus</name>
    <dbReference type="NCBI Taxonomy" id="354439"/>
    <lineage>
        <taxon>Eukaryota</taxon>
        <taxon>Metazoa</taxon>
        <taxon>Ecdysozoa</taxon>
        <taxon>Arthropoda</taxon>
        <taxon>Hexapoda</taxon>
        <taxon>Insecta</taxon>
        <taxon>Pterygota</taxon>
        <taxon>Neoptera</taxon>
        <taxon>Endopterygota</taxon>
        <taxon>Coleoptera</taxon>
        <taxon>Polyphaga</taxon>
        <taxon>Cucujiformia</taxon>
        <taxon>Curculionidae</taxon>
        <taxon>Dryophthorinae</taxon>
        <taxon>Rhynchophorus</taxon>
    </lineage>
</organism>
<protein>
    <recommendedName>
        <fullName evidence="10">Sulfhydryl oxidase</fullName>
        <ecNumber evidence="10">1.8.3.2</ecNumber>
    </recommendedName>
</protein>
<keyword evidence="5 10" id="KW-0274">FAD</keyword>
<dbReference type="GO" id="GO:0016971">
    <property type="term" value="F:flavin-dependent sulfhydryl oxidase activity"/>
    <property type="evidence" value="ECO:0007669"/>
    <property type="project" value="InterPro"/>
</dbReference>
<comment type="caution">
    <text evidence="14">The sequence shown here is derived from an EMBL/GenBank/DDBJ whole genome shotgun (WGS) entry which is preliminary data.</text>
</comment>
<keyword evidence="6 10" id="KW-0560">Oxidoreductase</keyword>
<dbReference type="PROSITE" id="PS51324">
    <property type="entry name" value="ERV_ALR"/>
    <property type="match status" value="1"/>
</dbReference>
<reference evidence="14" key="1">
    <citation type="submission" date="2020-08" db="EMBL/GenBank/DDBJ databases">
        <title>Genome sequencing and assembly of the red palm weevil Rhynchophorus ferrugineus.</title>
        <authorList>
            <person name="Dias G.B."/>
            <person name="Bergman C.M."/>
            <person name="Manee M."/>
        </authorList>
    </citation>
    <scope>NUCLEOTIDE SEQUENCE</scope>
    <source>
        <strain evidence="14">AA-2017</strain>
        <tissue evidence="14">Whole larva</tissue>
    </source>
</reference>
<dbReference type="OrthoDB" id="59470at2759"/>